<evidence type="ECO:0000313" key="5">
    <source>
        <dbReference type="Proteomes" id="UP000193834"/>
    </source>
</evidence>
<dbReference type="SUPFAM" id="SSF51445">
    <property type="entry name" value="(Trans)glycosidases"/>
    <property type="match status" value="1"/>
</dbReference>
<dbReference type="STRING" id="1852522.SAMN06295960_3291"/>
<sequence length="768" mass="84243">MNVKDASLPIEARVRHLLDKMTVEEKIGQLIQLYGWEMYEKAQGKIVLTDAFKKRMLQGGIGSLYGTLRADPWTGVTLETGLSPRDGAHAVNEIQRFAVEQTRLGIPILIGEECSHGHMAIGATVFPVPLAIGSAWNRELFEQMCRAVAIETRAQGGAVTYSPVLDVVRDPRWGRTEECFSEDSYLVSELGAAAVRGMQGKDLSSPDSIGVTLKHYAAYGASEGGRNAATVHIGARELHEVDLPPFEKAIAEGAFSVMTAYNEIDGVPCTSSRYLLNHVLREQWGFQGFVITDCGAIDMLYSGHNVAPTGEAASALALSAGVDMEMSGSMFSRYLMEALNKRLVSQEELDEAIRRVLDAKFRLGLFDNPYVDPERAAIVIGAKEHADIAKQVALESTILLKNTNSILPLNKNSKQKIAVIGPNADRPYNQLGDYTSPQPRAHVATVLDGIRHKLEDRDAEVIYAPGCRVKEDSREGFEVAIEAAKEADLSILVLGSSSARDFGEGTIDLRTGASIVTDSAESEMDCGEGVDRTSLRLSGVQLELAQEIGKLGKPIIIVYINGRPIVEPWIEEHADAILEAWYPGQEGGHAIADLLFGDANPSGKLSITIPMHEGQMPISYHLRRPSKRRYVEMDLKPRYAFGYGLSYTTYDYANLQVRASQGAGVELVHVQVEVTNTGQRAGQEVVQLYIRDRYSTFTRPELELKGFEKVFVEPGETRLVQFALTKEHLALLNERLERVVEPGEFIISVGPSSDQLLSQSIHIEGGDC</sequence>
<reference evidence="4 5" key="1">
    <citation type="submission" date="2017-04" db="EMBL/GenBank/DDBJ databases">
        <authorList>
            <person name="Afonso C.L."/>
            <person name="Miller P.J."/>
            <person name="Scott M.A."/>
            <person name="Spackman E."/>
            <person name="Goraichik I."/>
            <person name="Dimitrov K.M."/>
            <person name="Suarez D.L."/>
            <person name="Swayne D.E."/>
        </authorList>
    </citation>
    <scope>NUCLEOTIDE SEQUENCE [LARGE SCALE GENOMIC DNA]</scope>
    <source>
        <strain evidence="4 5">11</strain>
    </source>
</reference>
<dbReference type="AlphaFoldDB" id="A0A1X7LEP2"/>
<dbReference type="PANTHER" id="PTHR30620:SF123">
    <property type="entry name" value="BETA-XYLOSIDASE"/>
    <property type="match status" value="1"/>
</dbReference>
<comment type="similarity">
    <text evidence="1">Belongs to the glycosyl hydrolase 3 family.</text>
</comment>
<evidence type="ECO:0000256" key="1">
    <source>
        <dbReference type="ARBA" id="ARBA00005336"/>
    </source>
</evidence>
<dbReference type="Gene3D" id="3.40.50.1700">
    <property type="entry name" value="Glycoside hydrolase family 3 C-terminal domain"/>
    <property type="match status" value="1"/>
</dbReference>
<dbReference type="SMART" id="SM01217">
    <property type="entry name" value="Fn3_like"/>
    <property type="match status" value="1"/>
</dbReference>
<evidence type="ECO:0000256" key="2">
    <source>
        <dbReference type="ARBA" id="ARBA00022801"/>
    </source>
</evidence>
<dbReference type="InterPro" id="IPR051915">
    <property type="entry name" value="Cellulose_Degrad_GH3"/>
</dbReference>
<name>A0A1X7LEP2_9BACL</name>
<dbReference type="Proteomes" id="UP000193834">
    <property type="component" value="Unassembled WGS sequence"/>
</dbReference>
<dbReference type="Pfam" id="PF14310">
    <property type="entry name" value="Fn3-like"/>
    <property type="match status" value="1"/>
</dbReference>
<dbReference type="Gene3D" id="3.20.20.300">
    <property type="entry name" value="Glycoside hydrolase, family 3, N-terminal domain"/>
    <property type="match status" value="1"/>
</dbReference>
<dbReference type="PRINTS" id="PR00133">
    <property type="entry name" value="GLHYDRLASE3"/>
</dbReference>
<dbReference type="SUPFAM" id="SSF52279">
    <property type="entry name" value="Beta-D-glucan exohydrolase, C-terminal domain"/>
    <property type="match status" value="1"/>
</dbReference>
<dbReference type="InterPro" id="IPR013783">
    <property type="entry name" value="Ig-like_fold"/>
</dbReference>
<organism evidence="4 5">
    <name type="scientific">Paenibacillus aquistagni</name>
    <dbReference type="NCBI Taxonomy" id="1852522"/>
    <lineage>
        <taxon>Bacteria</taxon>
        <taxon>Bacillati</taxon>
        <taxon>Bacillota</taxon>
        <taxon>Bacilli</taxon>
        <taxon>Bacillales</taxon>
        <taxon>Paenibacillaceae</taxon>
        <taxon>Paenibacillus</taxon>
    </lineage>
</organism>
<dbReference type="GO" id="GO:0008422">
    <property type="term" value="F:beta-glucosidase activity"/>
    <property type="evidence" value="ECO:0007669"/>
    <property type="project" value="UniProtKB-ARBA"/>
</dbReference>
<gene>
    <name evidence="4" type="ORF">SAMN06295960_3291</name>
</gene>
<dbReference type="InterPro" id="IPR017853">
    <property type="entry name" value="GH"/>
</dbReference>
<dbReference type="FunFam" id="2.60.40.10:FF:000495">
    <property type="entry name" value="Periplasmic beta-glucosidase"/>
    <property type="match status" value="1"/>
</dbReference>
<dbReference type="EMBL" id="FXAZ01000004">
    <property type="protein sequence ID" value="SMG51732.1"/>
    <property type="molecule type" value="Genomic_DNA"/>
</dbReference>
<dbReference type="InterPro" id="IPR036962">
    <property type="entry name" value="Glyco_hydro_3_N_sf"/>
</dbReference>
<dbReference type="Pfam" id="PF00933">
    <property type="entry name" value="Glyco_hydro_3"/>
    <property type="match status" value="1"/>
</dbReference>
<dbReference type="Pfam" id="PF01915">
    <property type="entry name" value="Glyco_hydro_3_C"/>
    <property type="match status" value="1"/>
</dbReference>
<keyword evidence="5" id="KW-1185">Reference proteome</keyword>
<protein>
    <submittedName>
        <fullName evidence="4">Beta-glucosidase</fullName>
    </submittedName>
</protein>
<dbReference type="RefSeq" id="WP_244903435.1">
    <property type="nucleotide sequence ID" value="NZ_FXAZ01000004.1"/>
</dbReference>
<dbReference type="InterPro" id="IPR002772">
    <property type="entry name" value="Glyco_hydro_3_C"/>
</dbReference>
<dbReference type="InterPro" id="IPR036881">
    <property type="entry name" value="Glyco_hydro_3_C_sf"/>
</dbReference>
<dbReference type="InterPro" id="IPR026891">
    <property type="entry name" value="Fn3-like"/>
</dbReference>
<feature type="domain" description="Fibronectin type III-like" evidence="3">
    <location>
        <begin position="684"/>
        <end position="753"/>
    </location>
</feature>
<keyword evidence="2" id="KW-0378">Hydrolase</keyword>
<proteinExistence type="inferred from homology"/>
<dbReference type="InterPro" id="IPR001764">
    <property type="entry name" value="Glyco_hydro_3_N"/>
</dbReference>
<evidence type="ECO:0000313" key="4">
    <source>
        <dbReference type="EMBL" id="SMG51732.1"/>
    </source>
</evidence>
<dbReference type="GO" id="GO:0009251">
    <property type="term" value="P:glucan catabolic process"/>
    <property type="evidence" value="ECO:0007669"/>
    <property type="project" value="TreeGrafter"/>
</dbReference>
<dbReference type="Gene3D" id="2.60.40.10">
    <property type="entry name" value="Immunoglobulins"/>
    <property type="match status" value="1"/>
</dbReference>
<evidence type="ECO:0000259" key="3">
    <source>
        <dbReference type="SMART" id="SM01217"/>
    </source>
</evidence>
<accession>A0A1X7LEP2</accession>
<dbReference type="PANTHER" id="PTHR30620">
    <property type="entry name" value="PERIPLASMIC BETA-GLUCOSIDASE-RELATED"/>
    <property type="match status" value="1"/>
</dbReference>